<dbReference type="EMBL" id="JADFTS010000008">
    <property type="protein sequence ID" value="KAF9594781.1"/>
    <property type="molecule type" value="Genomic_DNA"/>
</dbReference>
<dbReference type="AlphaFoldDB" id="A0A835H7N0"/>
<sequence length="136" mass="15052">MAGSFGAQVILLVTEYRNGRVVLLRLARWRRTATNDFFHDDFDPDEIFRAMDCGNKSWRYSYSSDSRFGVTESAKENVDAGFRKDMGFRGLNVLKGISALKVVHYPNSKASSSSVGEATGGCIWSFAGMVIPLCHG</sequence>
<comment type="caution">
    <text evidence="1">The sequence shown here is derived from an EMBL/GenBank/DDBJ whole genome shotgun (WGS) entry which is preliminary data.</text>
</comment>
<protein>
    <submittedName>
        <fullName evidence="1">Uncharacterized protein</fullName>
    </submittedName>
</protein>
<evidence type="ECO:0000313" key="1">
    <source>
        <dbReference type="EMBL" id="KAF9594781.1"/>
    </source>
</evidence>
<dbReference type="Proteomes" id="UP000631114">
    <property type="component" value="Unassembled WGS sequence"/>
</dbReference>
<keyword evidence="2" id="KW-1185">Reference proteome</keyword>
<reference evidence="1 2" key="1">
    <citation type="submission" date="2020-10" db="EMBL/GenBank/DDBJ databases">
        <title>The Coptis chinensis genome and diversification of protoberbering-type alkaloids.</title>
        <authorList>
            <person name="Wang B."/>
            <person name="Shu S."/>
            <person name="Song C."/>
            <person name="Liu Y."/>
        </authorList>
    </citation>
    <scope>NUCLEOTIDE SEQUENCE [LARGE SCALE GENOMIC DNA]</scope>
    <source>
        <strain evidence="1">HL-2020</strain>
        <tissue evidence="1">Leaf</tissue>
    </source>
</reference>
<gene>
    <name evidence="1" type="ORF">IFM89_034764</name>
</gene>
<name>A0A835H7N0_9MAGN</name>
<evidence type="ECO:0000313" key="2">
    <source>
        <dbReference type="Proteomes" id="UP000631114"/>
    </source>
</evidence>
<proteinExistence type="predicted"/>
<accession>A0A835H7N0</accession>
<organism evidence="1 2">
    <name type="scientific">Coptis chinensis</name>
    <dbReference type="NCBI Taxonomy" id="261450"/>
    <lineage>
        <taxon>Eukaryota</taxon>
        <taxon>Viridiplantae</taxon>
        <taxon>Streptophyta</taxon>
        <taxon>Embryophyta</taxon>
        <taxon>Tracheophyta</taxon>
        <taxon>Spermatophyta</taxon>
        <taxon>Magnoliopsida</taxon>
        <taxon>Ranunculales</taxon>
        <taxon>Ranunculaceae</taxon>
        <taxon>Coptidoideae</taxon>
        <taxon>Coptis</taxon>
    </lineage>
</organism>